<dbReference type="RefSeq" id="WP_013368546.1">
    <property type="nucleotide sequence ID" value="NC_017386.1"/>
</dbReference>
<dbReference type="AlphaFoldDB" id="F9YB64"/>
<dbReference type="HOGENOM" id="CLU_047974_0_0_5"/>
<sequence>MENALVLLVVGLTPAMVGEHTPNIARLAEAGGMRPLQTVVPAVTCTVQATLMTGELPAVHGAVANGWLFRDTYEVALWKQSETLLSGETIWDAGKKRDAGFTCAKMFWWYNMQTSADWSATPRPMYPADGRKVPDHYTQPGALRDELNAHLGPFPLFNYWGPTASIASTNWIVGATRHVMDSRDPTLTLAYIPHLDYDLQRLGPDLANPDIQRALREVDAAIAPLIAEAQAQGRAVIIVSEYGITPVRDAIHINRALREAGMIAWRDEMGREMIDLGASRAFAMVDHQIAHIYVRDAADIEAVAELVRGLDGVESVTADTAALGLDHPRAGELVAISAPDRWFSYYYWLDEAKAPDYAATVDIHRKPGYDPVELFVDPALRAAKAQIIWKIAKRKLGMRGLLDIISTHRSDLVKGSHGRLTDRPEDGPLVISTRADLLPEGPMASTAFKAFVLDHIFA</sequence>
<dbReference type="SUPFAM" id="SSF53649">
    <property type="entry name" value="Alkaline phosphatase-like"/>
    <property type="match status" value="1"/>
</dbReference>
<protein>
    <submittedName>
        <fullName evidence="1">Type I phosphodiesterase / nucleotide pyrophosphatase superfamily protein</fullName>
    </submittedName>
</protein>
<dbReference type="GO" id="GO:0016787">
    <property type="term" value="F:hydrolase activity"/>
    <property type="evidence" value="ECO:0007669"/>
    <property type="project" value="UniProtKB-ARBA"/>
</dbReference>
<dbReference type="InterPro" id="IPR002591">
    <property type="entry name" value="Phosphodiest/P_Trfase"/>
</dbReference>
<dbReference type="Proteomes" id="UP000000692">
    <property type="component" value="Plasmid 1"/>
</dbReference>
<dbReference type="KEGG" id="kvl:KVU_PA0199"/>
<proteinExistence type="predicted"/>
<dbReference type="PANTHER" id="PTHR10151:SF120">
    <property type="entry name" value="BIS(5'-ADENOSYL)-TRIPHOSPHATASE"/>
    <property type="match status" value="1"/>
</dbReference>
<dbReference type="Gene3D" id="3.40.720.10">
    <property type="entry name" value="Alkaline Phosphatase, subunit A"/>
    <property type="match status" value="1"/>
</dbReference>
<keyword evidence="1" id="KW-0614">Plasmid</keyword>
<organism evidence="1 2">
    <name type="scientific">Ketogulonicigenium vulgare (strain WSH-001)</name>
    <dbReference type="NCBI Taxonomy" id="759362"/>
    <lineage>
        <taxon>Bacteria</taxon>
        <taxon>Pseudomonadati</taxon>
        <taxon>Pseudomonadota</taxon>
        <taxon>Alphaproteobacteria</taxon>
        <taxon>Rhodobacterales</taxon>
        <taxon>Roseobacteraceae</taxon>
        <taxon>Ketogulonicigenium</taxon>
    </lineage>
</organism>
<dbReference type="OrthoDB" id="9779418at2"/>
<gene>
    <name evidence="1" type="ordered locus">KVU_PA0199</name>
</gene>
<geneLocation type="plasmid" evidence="2">
    <name>pKVU_100</name>
</geneLocation>
<dbReference type="CDD" id="cd16018">
    <property type="entry name" value="Enpp"/>
    <property type="match status" value="1"/>
</dbReference>
<dbReference type="Pfam" id="PF01663">
    <property type="entry name" value="Phosphodiest"/>
    <property type="match status" value="1"/>
</dbReference>
<keyword evidence="2" id="KW-1185">Reference proteome</keyword>
<dbReference type="PATRIC" id="fig|759362.5.peg.2893"/>
<dbReference type="PANTHER" id="PTHR10151">
    <property type="entry name" value="ECTONUCLEOTIDE PYROPHOSPHATASE/PHOSPHODIESTERASE"/>
    <property type="match status" value="1"/>
</dbReference>
<dbReference type="EMBL" id="CP002019">
    <property type="protein sequence ID" value="AEM42616.1"/>
    <property type="molecule type" value="Genomic_DNA"/>
</dbReference>
<dbReference type="InterPro" id="IPR017850">
    <property type="entry name" value="Alkaline_phosphatase_core_sf"/>
</dbReference>
<evidence type="ECO:0000313" key="1">
    <source>
        <dbReference type="EMBL" id="AEM42616.1"/>
    </source>
</evidence>
<reference evidence="1 2" key="1">
    <citation type="journal article" date="2011" name="J. Bacteriol.">
        <title>Complete genome sequence of the industrial strain Ketogulonicigenium vulgare WSH-001.</title>
        <authorList>
            <person name="Liu L."/>
            <person name="Li Y."/>
            <person name="Zhang J."/>
            <person name="Zhou Z."/>
            <person name="Liu J."/>
            <person name="Li X."/>
            <person name="Zhou J."/>
            <person name="Du G."/>
            <person name="Wang L."/>
            <person name="Chen J."/>
        </authorList>
    </citation>
    <scope>NUCLEOTIDE SEQUENCE [LARGE SCALE GENOMIC DNA]</scope>
    <source>
        <strain evidence="1 2">WSH-001</strain>
        <plasmid evidence="2">pKVU_100</plasmid>
    </source>
</reference>
<evidence type="ECO:0000313" key="2">
    <source>
        <dbReference type="Proteomes" id="UP000000692"/>
    </source>
</evidence>
<accession>F9YB64</accession>
<name>F9YB64_KETVW</name>